<dbReference type="RefSeq" id="WP_377967027.1">
    <property type="nucleotide sequence ID" value="NZ_JBHZOL010000095.1"/>
</dbReference>
<protein>
    <submittedName>
        <fullName evidence="2">Uncharacterized protein</fullName>
    </submittedName>
</protein>
<keyword evidence="1" id="KW-0812">Transmembrane</keyword>
<dbReference type="Proteomes" id="UP001600165">
    <property type="component" value="Unassembled WGS sequence"/>
</dbReference>
<feature type="transmembrane region" description="Helical" evidence="1">
    <location>
        <begin position="37"/>
        <end position="55"/>
    </location>
</feature>
<accession>A0ABW6IJV2</accession>
<organism evidence="2 3">
    <name type="scientific">Almyronema epifaneia S1</name>
    <dbReference type="NCBI Taxonomy" id="2991925"/>
    <lineage>
        <taxon>Bacteria</taxon>
        <taxon>Bacillati</taxon>
        <taxon>Cyanobacteriota</taxon>
        <taxon>Cyanophyceae</taxon>
        <taxon>Nodosilineales</taxon>
        <taxon>Nodosilineaceae</taxon>
        <taxon>Almyronema</taxon>
        <taxon>Almyronema epifaneia</taxon>
    </lineage>
</organism>
<keyword evidence="1" id="KW-1133">Transmembrane helix</keyword>
<reference evidence="2 3" key="1">
    <citation type="submission" date="2024-10" db="EMBL/GenBank/DDBJ databases">
        <authorList>
            <person name="Ratan Roy A."/>
            <person name="Morales Sandoval P.H."/>
            <person name="De Los Santos Villalobos S."/>
            <person name="Chakraborty S."/>
            <person name="Mukherjee J."/>
        </authorList>
    </citation>
    <scope>NUCLEOTIDE SEQUENCE [LARGE SCALE GENOMIC DNA]</scope>
    <source>
        <strain evidence="2 3">S1</strain>
    </source>
</reference>
<dbReference type="EMBL" id="JBHZOL010000095">
    <property type="protein sequence ID" value="MFE4107880.1"/>
    <property type="molecule type" value="Genomic_DNA"/>
</dbReference>
<name>A0ABW6IJV2_9CYAN</name>
<comment type="caution">
    <text evidence="2">The sequence shown here is derived from an EMBL/GenBank/DDBJ whole genome shotgun (WGS) entry which is preliminary data.</text>
</comment>
<evidence type="ECO:0000256" key="1">
    <source>
        <dbReference type="SAM" id="Phobius"/>
    </source>
</evidence>
<gene>
    <name evidence="2" type="ORF">ACFVKH_16460</name>
</gene>
<proteinExistence type="predicted"/>
<keyword evidence="3" id="KW-1185">Reference proteome</keyword>
<sequence length="59" mass="6728">MMSRLQLDTQLFLGVLAATLLVWILRGLTLLAFLPGMVLWLLILLCFASGIFLLLRRIR</sequence>
<keyword evidence="1" id="KW-0472">Membrane</keyword>
<evidence type="ECO:0000313" key="3">
    <source>
        <dbReference type="Proteomes" id="UP001600165"/>
    </source>
</evidence>
<evidence type="ECO:0000313" key="2">
    <source>
        <dbReference type="EMBL" id="MFE4107880.1"/>
    </source>
</evidence>